<keyword evidence="7" id="KW-0479">Metal-binding</keyword>
<feature type="region of interest" description="Disordered" evidence="10">
    <location>
        <begin position="1721"/>
        <end position="1855"/>
    </location>
</feature>
<feature type="coiled-coil region" evidence="9">
    <location>
        <begin position="1882"/>
        <end position="1909"/>
    </location>
</feature>
<dbReference type="Proteomes" id="UP000663841">
    <property type="component" value="Unassembled WGS sequence"/>
</dbReference>
<evidence type="ECO:0000256" key="9">
    <source>
        <dbReference type="SAM" id="Coils"/>
    </source>
</evidence>
<dbReference type="Pfam" id="PF08651">
    <property type="entry name" value="DASH_Duo1"/>
    <property type="match status" value="1"/>
</dbReference>
<sequence length="2208" mass="250737">MNPSPAGDRWAVGLAPRALRELQKFKRDKNSLDVVWEKIRELSHGKFVPENYNAVIGTTAKIPIFIARLENDLRMIYQIDIISDKTKEFDHQVVKILRIDSRAHIDYDLWLRVSSYLFREWDVEYRKRCVLRQSIISPRHAVCFPYKFPHNPRASNSIQPEDAEENGVDEVLIALGSGKYVAATRSLYNSIIGNQNATDDAEGTSTDTTPKTLNPLGRIRLPPDPDPYQYEIVNHRGASIVIGRSGTGKTTALIYKMRAIYQWAPSFRQMFVTRSRVLARHVESSFGRLIDSINMESEAAEELGEKPKDLDQALVEFDNEVDLRTDLPSRFSLLNESHFPLFISFDKLCSLIEADIYEEQRNEKREVWSARPMWERNVIGFREFKEVYWPQFKSSLRLGLNPSLVYSEIIGVVKGYSDALGCTNGYLSQEQYLGGAAHKVSAHLDDDLKKQIYSIFGEYRRIKGTRFESDHADRSHYILEKFKEKASHQSSDAASDQLPDEPSHQSSDEVYQLDYLYVDEVQDNLMTDIRMLRRLCGSIDNTYWGGDTAQTIVAGSAFRIKDLGSYIHNEAHDTSGDNWKEFPSRLPPSQFELTVNYRSHEGLVRCAASVVDSLYDLFPESLDRLPRETADDKSVEYLPVILTDTSSNISLFEEFLLNPNSSLGAQQAVLVKSEEIAEQLSSRVSEFCPILTIADSKDASNSAQWIAKGQEYFANGMYKLAAGCFRRGGDEAASSYRIAMAYYQMSRAKIEMLRGDTEESRLKLRNAAMELRDCAEQAQGQSARHLWFHTAICLELAHDILGSADAFVSAELYERAIRALLDRSYVKRTVKILLEHGHKLESRTREEFLDYCRKYYFEKYALEALSPLFDSLEDKLLYARKHGYWDQLKQFLELHERFDELARLHLDQRAITKGLDWFLHAYNHHKKASSLNEAAKVVIRYAEWTLPLEGKRSPRVLEQLDVMIDKISTNQARMHSAPRKALKLYQTIRKSGVKSSMIEDWKKVDIEESVRLAWILHTLIQNTDWSTNRLIGGIIARLNEWGSYNRHEIISKILQASEPSKIVAAQRLFGFKPASSELYASPYYIVAEGSLVAESAHKYSFSTQRNSYQELLVPARWVDKILKDEFRARLHDRLRKVYFGLIRSGWTSSPVFNPRVVQPSALSKPITRAVTDKAFKNRFNVANVAIEAYAPVCHISFEAKSSLANPGLVQLWVRRLFDIVYPINGVFEEIPNARVRADQPSYPGARACIEQYLAEASSPSVDLSTLIIASSLSMQLGPNNIDMDVHPSCEISLGSGNAPSEKCMVDSFFNWEDTDGLTVMVLGLRDMLSSKKPLDAVVMVHLVEMITCDMLYHIRATNSESQNGFSGLILPYSWANLLAKRYARSQITRDTSSLDTFFEALITISDELRVPKSGRWWIAGEQLTARRDVVHILQLRLCWCISLLLVNAQPSEPLGFNDVLVYSLIHVAGHVYQLEREPLYRRFNMVVDQKSCLEVLCETLHHETLVRLSHGGGNLPTWQERPDILASNMSDPYVAEATNTKLTPQQKIDGLKEILEITKTGMLTTRGTNGELHSRAMAPASLDGLHFTFIANNESHKTDEMEADPHVNVSFFDPGSNHWVSVAGTAKVIQDKQRAKELWSPFVKAWFGDLGDGVHKGDENDPRVSVIDITPTEIRYWYSTRTKIGSAIEVAASTITGKVAHPGELRTITPQELALVEGLHISNTPRGSGTGHGGDDLSLSDLSLANARTPGANKRPRDQWEEEEEDYEPPPFMLLNESPAPKRIMSEPREQPEEPEEPREDDADMTMSQLGMSSRRNESVLDEREISIRTPQRSTRNMPESPPPSVYSRSRTATERREEQLHAALFQLRKINSVFGDYVGALEAVDANNERLERQVERTNAILDRYVRMLDQQEQTSKLIFDEEWRGGEGDEQTIQERIEQQARMERERKEREERERREREEREREEAERAQAEQEARERAAKVASTGRGRGTKGTGVRGTGLHAHLTRKDEFSVLILGLDNAGKTTFLEKIKSLYNNTPGLPPDKIGPTVGQNMGQITLPSATMKFFDLGGQRDIRTIWSKYYDDCHAVIYMIDAADRDRLWDGWEVFETVLAHPQILDVPLLLLANKQDAPNSLSVNDVRSSYEAWWQSRRLEAGEETSDGVIVGDDHRGSSLDVMGVSALEGIGIRDAIDWVFIRVQTARPRGGD</sequence>
<evidence type="ECO:0000256" key="6">
    <source>
        <dbReference type="PIRSR" id="PIRSR606689-1"/>
    </source>
</evidence>
<dbReference type="PROSITE" id="PS51417">
    <property type="entry name" value="ARF"/>
    <property type="match status" value="1"/>
</dbReference>
<dbReference type="InterPro" id="IPR005225">
    <property type="entry name" value="Small_GTP-bd"/>
</dbReference>
<dbReference type="GO" id="GO:0005525">
    <property type="term" value="F:GTP binding"/>
    <property type="evidence" value="ECO:0007669"/>
    <property type="project" value="UniProtKB-KW"/>
</dbReference>
<dbReference type="Gene3D" id="3.40.50.300">
    <property type="entry name" value="P-loop containing nucleotide triphosphate hydrolases"/>
    <property type="match status" value="2"/>
</dbReference>
<feature type="compositionally biased region" description="Gly residues" evidence="10">
    <location>
        <begin position="1989"/>
        <end position="2000"/>
    </location>
</feature>
<evidence type="ECO:0000256" key="10">
    <source>
        <dbReference type="SAM" id="MobiDB-lite"/>
    </source>
</evidence>
<dbReference type="GO" id="GO:0072686">
    <property type="term" value="C:mitotic spindle"/>
    <property type="evidence" value="ECO:0007669"/>
    <property type="project" value="InterPro"/>
</dbReference>
<feature type="binding site" evidence="6">
    <location>
        <position position="2072"/>
    </location>
    <ligand>
        <name>GTP</name>
        <dbReference type="ChEBI" id="CHEBI:37565"/>
    </ligand>
</feature>
<dbReference type="PANTHER" id="PTHR21529">
    <property type="entry name" value="MAMMARY TURMOR VIRUS RECEPTOR HOMOLOG 1, 2 MTVR1, 2"/>
    <property type="match status" value="1"/>
</dbReference>
<feature type="binding site" evidence="6">
    <location>
        <begin position="2128"/>
        <end position="2131"/>
    </location>
    <ligand>
        <name>GTP</name>
        <dbReference type="ChEBI" id="CHEBI:37565"/>
    </ligand>
</feature>
<dbReference type="Gene3D" id="2.30.110.10">
    <property type="entry name" value="Electron Transport, Fmn-binding Protein, Chain A"/>
    <property type="match status" value="1"/>
</dbReference>
<dbReference type="GO" id="GO:0004386">
    <property type="term" value="F:helicase activity"/>
    <property type="evidence" value="ECO:0007669"/>
    <property type="project" value="UniProtKB-UniRule"/>
</dbReference>
<dbReference type="GO" id="GO:0003924">
    <property type="term" value="F:GTPase activity"/>
    <property type="evidence" value="ECO:0007669"/>
    <property type="project" value="InterPro"/>
</dbReference>
<dbReference type="GO" id="GO:0005524">
    <property type="term" value="F:ATP binding"/>
    <property type="evidence" value="ECO:0007669"/>
    <property type="project" value="UniProtKB-UniRule"/>
</dbReference>
<feature type="compositionally biased region" description="Basic and acidic residues" evidence="10">
    <location>
        <begin position="1815"/>
        <end position="1827"/>
    </location>
</feature>
<dbReference type="SMART" id="SM00177">
    <property type="entry name" value="ARF"/>
    <property type="match status" value="1"/>
</dbReference>
<feature type="region of interest" description="Disordered" evidence="10">
    <location>
        <begin position="1942"/>
        <end position="2001"/>
    </location>
</feature>
<dbReference type="PRINTS" id="PR00328">
    <property type="entry name" value="SAR1GTPBP"/>
</dbReference>
<feature type="binding site" evidence="8">
    <location>
        <begin position="243"/>
        <end position="250"/>
    </location>
    <ligand>
        <name>ATP</name>
        <dbReference type="ChEBI" id="CHEBI:30616"/>
    </ligand>
</feature>
<dbReference type="InterPro" id="IPR006689">
    <property type="entry name" value="Small_GTPase_ARF/SAR"/>
</dbReference>
<proteinExistence type="predicted"/>
<keyword evidence="5 6" id="KW-0342">GTP-binding</keyword>
<dbReference type="InterPro" id="IPR012349">
    <property type="entry name" value="Split_barrel_FMN-bd"/>
</dbReference>
<dbReference type="GO" id="GO:0000278">
    <property type="term" value="P:mitotic cell cycle"/>
    <property type="evidence" value="ECO:0007669"/>
    <property type="project" value="InterPro"/>
</dbReference>
<feature type="binding site" evidence="7">
    <location>
        <position position="2050"/>
    </location>
    <ligand>
        <name>Mg(2+)</name>
        <dbReference type="ChEBI" id="CHEBI:18420"/>
    </ligand>
</feature>
<dbReference type="Pfam" id="PF16242">
    <property type="entry name" value="Pyrid_ox_like"/>
    <property type="match status" value="1"/>
</dbReference>
<dbReference type="InterPro" id="IPR013960">
    <property type="entry name" value="DASH_Duo1"/>
</dbReference>
<evidence type="ECO:0000256" key="2">
    <source>
        <dbReference type="ARBA" id="ARBA00022801"/>
    </source>
</evidence>
<dbReference type="GO" id="GO:0042729">
    <property type="term" value="C:DASH complex"/>
    <property type="evidence" value="ECO:0007669"/>
    <property type="project" value="InterPro"/>
</dbReference>
<feature type="compositionally biased region" description="Polar residues" evidence="10">
    <location>
        <begin position="196"/>
        <end position="212"/>
    </location>
</feature>
<dbReference type="EMBL" id="CAJMWW010000091">
    <property type="protein sequence ID" value="CAE6439168.1"/>
    <property type="molecule type" value="Genomic_DNA"/>
</dbReference>
<name>A0A8H2Y1M2_9AGAM</name>
<keyword evidence="7" id="KW-0460">Magnesium</keyword>
<keyword evidence="1 6" id="KW-0547">Nucleotide-binding</keyword>
<feature type="compositionally biased region" description="Basic and acidic residues" evidence="10">
    <location>
        <begin position="1942"/>
        <end position="1982"/>
    </location>
</feature>
<keyword evidence="9" id="KW-0175">Coiled coil</keyword>
<dbReference type="SMART" id="SM00178">
    <property type="entry name" value="SAR"/>
    <property type="match status" value="1"/>
</dbReference>
<reference evidence="12" key="1">
    <citation type="submission" date="2021-01" db="EMBL/GenBank/DDBJ databases">
        <authorList>
            <person name="Kaushik A."/>
        </authorList>
    </citation>
    <scope>NUCLEOTIDE SEQUENCE</scope>
    <source>
        <strain evidence="12">AG3-T5</strain>
    </source>
</reference>
<feature type="compositionally biased region" description="Acidic residues" evidence="10">
    <location>
        <begin position="1793"/>
        <end position="1804"/>
    </location>
</feature>
<comment type="caution">
    <text evidence="12">The sequence shown here is derived from an EMBL/GenBank/DDBJ whole genome shotgun (WGS) entry which is preliminary data.</text>
</comment>
<dbReference type="PANTHER" id="PTHR21529:SF4">
    <property type="entry name" value="TPR AND ANKYRIN REPEAT-CONTAINING PROTEIN 1"/>
    <property type="match status" value="1"/>
</dbReference>
<evidence type="ECO:0000259" key="11">
    <source>
        <dbReference type="PROSITE" id="PS51198"/>
    </source>
</evidence>
<feature type="binding site" evidence="7">
    <location>
        <position position="2026"/>
    </location>
    <ligand>
        <name>Mg(2+)</name>
        <dbReference type="ChEBI" id="CHEBI:18420"/>
    </ligand>
</feature>
<feature type="binding site" evidence="6">
    <location>
        <begin position="2019"/>
        <end position="2026"/>
    </location>
    <ligand>
        <name>GTP</name>
        <dbReference type="ChEBI" id="CHEBI:37565"/>
    </ligand>
</feature>
<gene>
    <name evidence="12" type="ORF">RDB_LOCUS88763</name>
</gene>
<dbReference type="SUPFAM" id="SSF52540">
    <property type="entry name" value="P-loop containing nucleoside triphosphate hydrolases"/>
    <property type="match status" value="2"/>
</dbReference>
<organism evidence="12 13">
    <name type="scientific">Rhizoctonia solani</name>
    <dbReference type="NCBI Taxonomy" id="456999"/>
    <lineage>
        <taxon>Eukaryota</taxon>
        <taxon>Fungi</taxon>
        <taxon>Dikarya</taxon>
        <taxon>Basidiomycota</taxon>
        <taxon>Agaricomycotina</taxon>
        <taxon>Agaricomycetes</taxon>
        <taxon>Cantharellales</taxon>
        <taxon>Ceratobasidiaceae</taxon>
        <taxon>Rhizoctonia</taxon>
    </lineage>
</organism>
<dbReference type="InterPro" id="IPR027417">
    <property type="entry name" value="P-loop_NTPase"/>
</dbReference>
<dbReference type="InterPro" id="IPR038725">
    <property type="entry name" value="YdaG_split_barrel_FMN-bd"/>
</dbReference>
<evidence type="ECO:0000256" key="1">
    <source>
        <dbReference type="ARBA" id="ARBA00022741"/>
    </source>
</evidence>
<dbReference type="Pfam" id="PF00025">
    <property type="entry name" value="Arf"/>
    <property type="match status" value="1"/>
</dbReference>
<dbReference type="FunFam" id="3.40.50.300:FF:001692">
    <property type="entry name" value="Unplaced genomic scaffold supercont2.18, whole genome shotgun sequence"/>
    <property type="match status" value="1"/>
</dbReference>
<evidence type="ECO:0000256" key="4">
    <source>
        <dbReference type="ARBA" id="ARBA00022840"/>
    </source>
</evidence>
<evidence type="ECO:0000256" key="8">
    <source>
        <dbReference type="PROSITE-ProRule" id="PRU00560"/>
    </source>
</evidence>
<evidence type="ECO:0000313" key="12">
    <source>
        <dbReference type="EMBL" id="CAE6439168.1"/>
    </source>
</evidence>
<protein>
    <recommendedName>
        <fullName evidence="11">UvrD-like helicase ATP-binding domain-containing protein</fullName>
    </recommendedName>
</protein>
<keyword evidence="2 8" id="KW-0378">Hydrolase</keyword>
<dbReference type="SUPFAM" id="SSF50475">
    <property type="entry name" value="FMN-binding split barrel"/>
    <property type="match status" value="1"/>
</dbReference>
<evidence type="ECO:0000313" key="13">
    <source>
        <dbReference type="Proteomes" id="UP000663841"/>
    </source>
</evidence>
<dbReference type="InterPro" id="IPR014016">
    <property type="entry name" value="UvrD-like_ATP-bd"/>
</dbReference>
<evidence type="ECO:0000256" key="5">
    <source>
        <dbReference type="ARBA" id="ARBA00023134"/>
    </source>
</evidence>
<dbReference type="GO" id="GO:0046872">
    <property type="term" value="F:metal ion binding"/>
    <property type="evidence" value="ECO:0007669"/>
    <property type="project" value="UniProtKB-KW"/>
</dbReference>
<evidence type="ECO:0000256" key="3">
    <source>
        <dbReference type="ARBA" id="ARBA00022806"/>
    </source>
</evidence>
<dbReference type="PROSITE" id="PS51198">
    <property type="entry name" value="UVRD_HELICASE_ATP_BIND"/>
    <property type="match status" value="1"/>
</dbReference>
<feature type="compositionally biased region" description="Polar residues" evidence="10">
    <location>
        <begin position="1829"/>
        <end position="1838"/>
    </location>
</feature>
<feature type="region of interest" description="Disordered" evidence="10">
    <location>
        <begin position="196"/>
        <end position="217"/>
    </location>
</feature>
<accession>A0A8H2Y1M2</accession>
<keyword evidence="3 8" id="KW-0347">Helicase</keyword>
<feature type="domain" description="UvrD-like helicase ATP-binding" evidence="11">
    <location>
        <begin position="222"/>
        <end position="600"/>
    </location>
</feature>
<evidence type="ECO:0000256" key="7">
    <source>
        <dbReference type="PIRSR" id="PIRSR606689-2"/>
    </source>
</evidence>
<dbReference type="NCBIfam" id="TIGR00231">
    <property type="entry name" value="small_GTP"/>
    <property type="match status" value="1"/>
</dbReference>
<keyword evidence="4 8" id="KW-0067">ATP-binding</keyword>
<dbReference type="InterPro" id="IPR039904">
    <property type="entry name" value="TRANK1"/>
</dbReference>